<keyword evidence="1" id="KW-0812">Transmembrane</keyword>
<dbReference type="AlphaFoldDB" id="F3FSG6"/>
<keyword evidence="1" id="KW-0472">Membrane</keyword>
<keyword evidence="1" id="KW-1133">Transmembrane helix</keyword>
<evidence type="ECO:0000313" key="2">
    <source>
        <dbReference type="EMBL" id="EGH33158.1"/>
    </source>
</evidence>
<dbReference type="HOGENOM" id="CLU_3209670_0_0_6"/>
<proteinExistence type="predicted"/>
<reference evidence="2 3" key="1">
    <citation type="journal article" date="2011" name="PLoS Pathog.">
        <title>Dynamic evolution of pathogenicity revealed by sequencing and comparative genomics of 19 Pseudomonas syringae isolates.</title>
        <authorList>
            <person name="Baltrus D.A."/>
            <person name="Nishimura M.T."/>
            <person name="Romanchuk A."/>
            <person name="Chang J.H."/>
            <person name="Mukhtar M.S."/>
            <person name="Cherkis K."/>
            <person name="Roach J."/>
            <person name="Grant S.R."/>
            <person name="Jones C.D."/>
            <person name="Dangl J.L."/>
        </authorList>
    </citation>
    <scope>NUCLEOTIDE SEQUENCE [LARGE SCALE GENOMIC DNA]</scope>
    <source>
        <strain evidence="3">M301072PT</strain>
    </source>
</reference>
<accession>F3FSG6</accession>
<feature type="transmembrane region" description="Helical" evidence="1">
    <location>
        <begin position="15"/>
        <end position="36"/>
    </location>
</feature>
<evidence type="ECO:0000313" key="3">
    <source>
        <dbReference type="Proteomes" id="UP000004471"/>
    </source>
</evidence>
<dbReference type="Proteomes" id="UP000004471">
    <property type="component" value="Unassembled WGS sequence"/>
</dbReference>
<organism evidence="2 3">
    <name type="scientific">Pseudomonas syringae pv. japonica str. M301072</name>
    <dbReference type="NCBI Taxonomy" id="629262"/>
    <lineage>
        <taxon>Bacteria</taxon>
        <taxon>Pseudomonadati</taxon>
        <taxon>Pseudomonadota</taxon>
        <taxon>Gammaproteobacteria</taxon>
        <taxon>Pseudomonadales</taxon>
        <taxon>Pseudomonadaceae</taxon>
        <taxon>Pseudomonas</taxon>
        <taxon>Pseudomonas syringae</taxon>
    </lineage>
</organism>
<evidence type="ECO:0000256" key="1">
    <source>
        <dbReference type="SAM" id="Phobius"/>
    </source>
</evidence>
<comment type="caution">
    <text evidence="2">The sequence shown here is derived from an EMBL/GenBank/DDBJ whole genome shotgun (WGS) entry which is preliminary data.</text>
</comment>
<feature type="non-terminal residue" evidence="2">
    <location>
        <position position="1"/>
    </location>
</feature>
<sequence>ARKINVESYRVIETWLVTTALYVVACYVIALLLRTLEQRLAIRR</sequence>
<name>F3FSG6_PSESX</name>
<protein>
    <submittedName>
        <fullName evidence="2">Amino acid ABC transporter permease</fullName>
    </submittedName>
</protein>
<gene>
    <name evidence="2" type="ORF">PSYJA_31101</name>
</gene>
<dbReference type="EMBL" id="AEAH01001468">
    <property type="protein sequence ID" value="EGH33158.1"/>
    <property type="molecule type" value="Genomic_DNA"/>
</dbReference>